<dbReference type="Proteomes" id="UP000286681">
    <property type="component" value="Unassembled WGS sequence"/>
</dbReference>
<accession>A0A1L6JFZ9</accession>
<dbReference type="PANTHER" id="PTHR13604">
    <property type="entry name" value="DC12-RELATED"/>
    <property type="match status" value="1"/>
</dbReference>
<evidence type="ECO:0000256" key="3">
    <source>
        <dbReference type="ARBA" id="ARBA00022763"/>
    </source>
</evidence>
<gene>
    <name evidence="9" type="ORF">BRX40_05575</name>
    <name evidence="10" type="ORF">CA257_00435</name>
</gene>
<dbReference type="EMBL" id="QQWO01000001">
    <property type="protein sequence ID" value="RSV08369.1"/>
    <property type="molecule type" value="Genomic_DNA"/>
</dbReference>
<evidence type="ECO:0000256" key="5">
    <source>
        <dbReference type="ARBA" id="ARBA00023124"/>
    </source>
</evidence>
<evidence type="ECO:0000313" key="12">
    <source>
        <dbReference type="Proteomes" id="UP000286681"/>
    </source>
</evidence>
<evidence type="ECO:0000313" key="11">
    <source>
        <dbReference type="Proteomes" id="UP000185161"/>
    </source>
</evidence>
<evidence type="ECO:0000313" key="10">
    <source>
        <dbReference type="EMBL" id="RSV08369.1"/>
    </source>
</evidence>
<dbReference type="InterPro" id="IPR036590">
    <property type="entry name" value="SRAP-like"/>
</dbReference>
<dbReference type="Pfam" id="PF02586">
    <property type="entry name" value="SRAP"/>
    <property type="match status" value="1"/>
</dbReference>
<reference evidence="10 12" key="3">
    <citation type="submission" date="2018-07" db="EMBL/GenBank/DDBJ databases">
        <title>Genomic and Epidemiologic Investigation of an Indolent Hospital Outbreak.</title>
        <authorList>
            <person name="Johnson R.C."/>
            <person name="Deming C."/>
            <person name="Conlan S."/>
            <person name="Zellmer C.J."/>
            <person name="Michelin A.V."/>
            <person name="Lee-Lin S."/>
            <person name="Thomas P.J."/>
            <person name="Park M."/>
            <person name="Weingarten R.A."/>
            <person name="Less J."/>
            <person name="Dekker J.P."/>
            <person name="Frank K.M."/>
            <person name="Musser K.A."/>
            <person name="Mcquiston J.R."/>
            <person name="Henderson D.K."/>
            <person name="Lau A.F."/>
            <person name="Palmore T.N."/>
            <person name="Segre J.A."/>
        </authorList>
    </citation>
    <scope>NUCLEOTIDE SEQUENCE [LARGE SCALE GENOMIC DNA]</scope>
    <source>
        <strain evidence="10 12">SK-NIH.Env10_0317</strain>
    </source>
</reference>
<evidence type="ECO:0000313" key="9">
    <source>
        <dbReference type="EMBL" id="APR54835.1"/>
    </source>
</evidence>
<sequence>MCNLYATRKSAAEVAAYFRADLTKQFNVGEEVYPGAPGLVIVEDEGSRVVRSMTWGFPLRLSSMKPGSKPKPVNNIADLTSFMWRFIAPRPGNRCLIPVTEFAEADGPKGGKTRTWFSVTDQPIFAWAGMWKDSDEWGPVYSGLMTDANEAVSPVHDRMPVILHADEQDAWLHGSIDDVIAFQHRSFPNELIAMNRTQDPWIRRSSSAPSLL</sequence>
<evidence type="ECO:0000256" key="8">
    <source>
        <dbReference type="RuleBase" id="RU364100"/>
    </source>
</evidence>
<keyword evidence="6" id="KW-0238">DNA-binding</keyword>
<dbReference type="GO" id="GO:0106300">
    <property type="term" value="P:protein-DNA covalent cross-linking repair"/>
    <property type="evidence" value="ECO:0007669"/>
    <property type="project" value="InterPro"/>
</dbReference>
<dbReference type="EMBL" id="CP018820">
    <property type="protein sequence ID" value="APR54835.1"/>
    <property type="molecule type" value="Genomic_DNA"/>
</dbReference>
<reference evidence="11" key="2">
    <citation type="submission" date="2016-12" db="EMBL/GenBank/DDBJ databases">
        <title>Whole genome sequencing of Sphingomonas sp. ABOJV.</title>
        <authorList>
            <person name="Conlan S."/>
            <person name="Thomas P.J."/>
            <person name="Mullikin J."/>
            <person name="Palmore T.N."/>
            <person name="Frank K.M."/>
            <person name="Segre J.A."/>
        </authorList>
    </citation>
    <scope>NUCLEOTIDE SEQUENCE [LARGE SCALE GENOMIC DNA]</scope>
    <source>
        <strain evidence="11">ABOJV</strain>
    </source>
</reference>
<dbReference type="GO" id="GO:0016829">
    <property type="term" value="F:lyase activity"/>
    <property type="evidence" value="ECO:0007669"/>
    <property type="project" value="UniProtKB-KW"/>
</dbReference>
<keyword evidence="3" id="KW-0227">DNA damage</keyword>
<keyword evidence="2 8" id="KW-0645">Protease</keyword>
<dbReference type="GO" id="GO:0003697">
    <property type="term" value="F:single-stranded DNA binding"/>
    <property type="evidence" value="ECO:0007669"/>
    <property type="project" value="InterPro"/>
</dbReference>
<evidence type="ECO:0000256" key="4">
    <source>
        <dbReference type="ARBA" id="ARBA00022801"/>
    </source>
</evidence>
<protein>
    <recommendedName>
        <fullName evidence="8">Abasic site processing protein</fullName>
        <ecNumber evidence="8">3.4.-.-</ecNumber>
    </recommendedName>
</protein>
<keyword evidence="7" id="KW-0456">Lyase</keyword>
<proteinExistence type="inferred from homology"/>
<dbReference type="InterPro" id="IPR003738">
    <property type="entry name" value="SRAP"/>
</dbReference>
<dbReference type="SUPFAM" id="SSF143081">
    <property type="entry name" value="BB1717-like"/>
    <property type="match status" value="1"/>
</dbReference>
<evidence type="ECO:0000256" key="7">
    <source>
        <dbReference type="ARBA" id="ARBA00023239"/>
    </source>
</evidence>
<dbReference type="AlphaFoldDB" id="A0A1L6JFZ9"/>
<organism evidence="9 11">
    <name type="scientific">Sphingomonas koreensis</name>
    <dbReference type="NCBI Taxonomy" id="93064"/>
    <lineage>
        <taxon>Bacteria</taxon>
        <taxon>Pseudomonadati</taxon>
        <taxon>Pseudomonadota</taxon>
        <taxon>Alphaproteobacteria</taxon>
        <taxon>Sphingomonadales</taxon>
        <taxon>Sphingomonadaceae</taxon>
        <taxon>Sphingomonas</taxon>
    </lineage>
</organism>
<evidence type="ECO:0000256" key="6">
    <source>
        <dbReference type="ARBA" id="ARBA00023125"/>
    </source>
</evidence>
<dbReference type="GO" id="GO:0008233">
    <property type="term" value="F:peptidase activity"/>
    <property type="evidence" value="ECO:0007669"/>
    <property type="project" value="UniProtKB-KW"/>
</dbReference>
<dbReference type="EC" id="3.4.-.-" evidence="8"/>
<evidence type="ECO:0000256" key="1">
    <source>
        <dbReference type="ARBA" id="ARBA00008136"/>
    </source>
</evidence>
<evidence type="ECO:0000256" key="2">
    <source>
        <dbReference type="ARBA" id="ARBA00022670"/>
    </source>
</evidence>
<dbReference type="Gene3D" id="3.90.1680.10">
    <property type="entry name" value="SOS response associated peptidase-like"/>
    <property type="match status" value="1"/>
</dbReference>
<dbReference type="PANTHER" id="PTHR13604:SF0">
    <property type="entry name" value="ABASIC SITE PROCESSING PROTEIN HMCES"/>
    <property type="match status" value="1"/>
</dbReference>
<comment type="similarity">
    <text evidence="1 8">Belongs to the SOS response-associated peptidase family.</text>
</comment>
<keyword evidence="5" id="KW-0190">Covalent protein-DNA linkage</keyword>
<keyword evidence="11" id="KW-1185">Reference proteome</keyword>
<dbReference type="KEGG" id="skr:BRX40_05575"/>
<reference evidence="9" key="1">
    <citation type="submission" date="2016-12" db="EMBL/GenBank/DDBJ databases">
        <title>Whole genome sequencing of Sphingomonas koreensis.</title>
        <authorList>
            <person name="Conlan S."/>
            <person name="Thomas P.J."/>
            <person name="Mullikin J."/>
            <person name="Palmore T.N."/>
            <person name="Frank K.M."/>
            <person name="Segre J.A."/>
        </authorList>
    </citation>
    <scope>NUCLEOTIDE SEQUENCE</scope>
    <source>
        <strain evidence="9">ABOJV</strain>
    </source>
</reference>
<dbReference type="OrthoDB" id="9782620at2"/>
<dbReference type="STRING" id="93064.BRX40_05575"/>
<name>A0A1L6JFZ9_9SPHN</name>
<dbReference type="Proteomes" id="UP000185161">
    <property type="component" value="Chromosome"/>
</dbReference>
<dbReference type="GO" id="GO:0006508">
    <property type="term" value="P:proteolysis"/>
    <property type="evidence" value="ECO:0007669"/>
    <property type="project" value="UniProtKB-KW"/>
</dbReference>
<keyword evidence="4 8" id="KW-0378">Hydrolase</keyword>